<gene>
    <name evidence="1" type="ORF">MHA02_30180</name>
</gene>
<dbReference type="Gene3D" id="3.30.2020.10">
    <property type="entry name" value="NE0471-like N-terminal domain"/>
    <property type="match status" value="1"/>
</dbReference>
<reference evidence="1 2" key="1">
    <citation type="submission" date="2019-07" db="EMBL/GenBank/DDBJ databases">
        <title>Whole genome shotgun sequence of Methylobacterium haplocladii NBRC 107714.</title>
        <authorList>
            <person name="Hosoyama A."/>
            <person name="Uohara A."/>
            <person name="Ohji S."/>
            <person name="Ichikawa N."/>
        </authorList>
    </citation>
    <scope>NUCLEOTIDE SEQUENCE [LARGE SCALE GENOMIC DNA]</scope>
    <source>
        <strain evidence="1 2">NBRC 107714</strain>
    </source>
</reference>
<dbReference type="InterPro" id="IPR036782">
    <property type="entry name" value="NE0471-like_N"/>
</dbReference>
<protein>
    <recommendedName>
        <fullName evidence="3">HTH cro/C1-type domain-containing protein</fullName>
    </recommendedName>
</protein>
<dbReference type="SUPFAM" id="SSF143880">
    <property type="entry name" value="NE0471 N-terminal domain-like"/>
    <property type="match status" value="1"/>
</dbReference>
<keyword evidence="2" id="KW-1185">Reference proteome</keyword>
<dbReference type="RefSeq" id="WP_174804677.1">
    <property type="nucleotide sequence ID" value="NZ_BJZT01000032.1"/>
</dbReference>
<evidence type="ECO:0000313" key="1">
    <source>
        <dbReference type="EMBL" id="GEP00631.1"/>
    </source>
</evidence>
<evidence type="ECO:0008006" key="3">
    <source>
        <dbReference type="Google" id="ProtNLM"/>
    </source>
</evidence>
<dbReference type="Proteomes" id="UP000321258">
    <property type="component" value="Unassembled WGS sequence"/>
</dbReference>
<proteinExistence type="predicted"/>
<evidence type="ECO:0000313" key="2">
    <source>
        <dbReference type="Proteomes" id="UP000321258"/>
    </source>
</evidence>
<dbReference type="EMBL" id="BJZT01000032">
    <property type="protein sequence ID" value="GEP00631.1"/>
    <property type="molecule type" value="Genomic_DNA"/>
</dbReference>
<organism evidence="1 2">
    <name type="scientific">Methylobacterium haplocladii</name>
    <dbReference type="NCBI Taxonomy" id="1176176"/>
    <lineage>
        <taxon>Bacteria</taxon>
        <taxon>Pseudomonadati</taxon>
        <taxon>Pseudomonadota</taxon>
        <taxon>Alphaproteobacteria</taxon>
        <taxon>Hyphomicrobiales</taxon>
        <taxon>Methylobacteriaceae</taxon>
        <taxon>Methylobacterium</taxon>
    </lineage>
</organism>
<dbReference type="SUPFAM" id="SSF47413">
    <property type="entry name" value="lambda repressor-like DNA-binding domains"/>
    <property type="match status" value="1"/>
</dbReference>
<dbReference type="InterPro" id="IPR010982">
    <property type="entry name" value="Lambda_DNA-bd_dom_sf"/>
</dbReference>
<sequence>MSDRDMIRAGDPIPSIGAVEVGNGPYDVLITWADGHRAGQQILIDLAPVILTYKVFIPLRDDRRLFATVRVAEYGEAIEWGDNDDLAVAGTTLERLANETMTNVDFAAFLKRNRLTLDAAAGQLGIGRRQVSYYAKGREIPRYISLACKYIEERKAVDDINNYLSAGNTLTKIGLHNCVITDGNNNFDCVAQATAAWDSNVVIIKDGGVIEGYYVPPGEKPEVIVKGGTIKVGSGNVTGTRRAKLNLDKIR</sequence>
<dbReference type="Gene3D" id="1.10.260.40">
    <property type="entry name" value="lambda repressor-like DNA-binding domains"/>
    <property type="match status" value="1"/>
</dbReference>
<comment type="caution">
    <text evidence="1">The sequence shown here is derived from an EMBL/GenBank/DDBJ whole genome shotgun (WGS) entry which is preliminary data.</text>
</comment>
<dbReference type="AlphaFoldDB" id="A0A512ISH0"/>
<name>A0A512ISH0_9HYPH</name>
<dbReference type="GO" id="GO:0003677">
    <property type="term" value="F:DNA binding"/>
    <property type="evidence" value="ECO:0007669"/>
    <property type="project" value="InterPro"/>
</dbReference>
<accession>A0A512ISH0</accession>